<dbReference type="PANTHER" id="PTHR11835">
    <property type="entry name" value="DECARBOXYLATING DEHYDROGENASES-ISOCITRATE, ISOPROPYLMALATE, TARTRATE"/>
    <property type="match status" value="1"/>
</dbReference>
<dbReference type="InterPro" id="IPR019818">
    <property type="entry name" value="IsoCit/isopropylmalate_DH_CS"/>
</dbReference>
<evidence type="ECO:0000256" key="1">
    <source>
        <dbReference type="ARBA" id="ARBA00007769"/>
    </source>
</evidence>
<evidence type="ECO:0000256" key="7">
    <source>
        <dbReference type="ARBA" id="ARBA00023002"/>
    </source>
</evidence>
<evidence type="ECO:0000256" key="2">
    <source>
        <dbReference type="ARBA" id="ARBA00011738"/>
    </source>
</evidence>
<evidence type="ECO:0000313" key="16">
    <source>
        <dbReference type="Proteomes" id="UP000184233"/>
    </source>
</evidence>
<dbReference type="InterPro" id="IPR024084">
    <property type="entry name" value="IsoPropMal-DH-like_dom"/>
</dbReference>
<evidence type="ECO:0000313" key="15">
    <source>
        <dbReference type="EMBL" id="OJX61122.1"/>
    </source>
</evidence>
<dbReference type="GO" id="GO:0006099">
    <property type="term" value="P:tricarboxylic acid cycle"/>
    <property type="evidence" value="ECO:0007669"/>
    <property type="project" value="TreeGrafter"/>
</dbReference>
<dbReference type="SMART" id="SM01329">
    <property type="entry name" value="Iso_dh"/>
    <property type="match status" value="1"/>
</dbReference>
<evidence type="ECO:0000256" key="13">
    <source>
        <dbReference type="ARBA" id="ARBA00046127"/>
    </source>
</evidence>
<keyword evidence="5" id="KW-0329">Glyoxylate bypass</keyword>
<reference evidence="15 16" key="1">
    <citation type="submission" date="2016-09" db="EMBL/GenBank/DDBJ databases">
        <title>Genome-resolved meta-omics ties microbial dynamics to process performance in biotechnology for thiocyanate degradation.</title>
        <authorList>
            <person name="Kantor R.S."/>
            <person name="Huddy R.J."/>
            <person name="Iyer R."/>
            <person name="Thomas B.C."/>
            <person name="Brown C.T."/>
            <person name="Anantharaman K."/>
            <person name="Tringe S."/>
            <person name="Hettich R.L."/>
            <person name="Harrison S.T."/>
            <person name="Banfield J.F."/>
        </authorList>
    </citation>
    <scope>NUCLEOTIDE SEQUENCE [LARGE SCALE GENOMIC DNA]</scope>
    <source>
        <strain evidence="15">59-99</strain>
    </source>
</reference>
<dbReference type="GO" id="GO:0051287">
    <property type="term" value="F:NAD binding"/>
    <property type="evidence" value="ECO:0007669"/>
    <property type="project" value="InterPro"/>
</dbReference>
<dbReference type="Proteomes" id="UP000184233">
    <property type="component" value="Unassembled WGS sequence"/>
</dbReference>
<evidence type="ECO:0000256" key="9">
    <source>
        <dbReference type="ARBA" id="ARBA00023554"/>
    </source>
</evidence>
<gene>
    <name evidence="15" type="ORF">BGO89_00540</name>
</gene>
<evidence type="ECO:0000256" key="3">
    <source>
        <dbReference type="ARBA" id="ARBA00013013"/>
    </source>
</evidence>
<comment type="caution">
    <text evidence="15">The sequence shown here is derived from an EMBL/GenBank/DDBJ whole genome shotgun (WGS) entry which is preliminary data.</text>
</comment>
<evidence type="ECO:0000256" key="10">
    <source>
        <dbReference type="ARBA" id="ARBA00029765"/>
    </source>
</evidence>
<dbReference type="STRING" id="1895771.BGO89_00540"/>
<accession>A0A1M3L6C1</accession>
<evidence type="ECO:0000256" key="8">
    <source>
        <dbReference type="ARBA" id="ARBA00023211"/>
    </source>
</evidence>
<dbReference type="PROSITE" id="PS00470">
    <property type="entry name" value="IDH_IMDH"/>
    <property type="match status" value="1"/>
</dbReference>
<dbReference type="EMBL" id="MKVH01000002">
    <property type="protein sequence ID" value="OJX61122.1"/>
    <property type="molecule type" value="Genomic_DNA"/>
</dbReference>
<dbReference type="GO" id="GO:0004449">
    <property type="term" value="F:isocitrate dehydrogenase (NAD+) activity"/>
    <property type="evidence" value="ECO:0007669"/>
    <property type="project" value="TreeGrafter"/>
</dbReference>
<comment type="catalytic activity">
    <reaction evidence="9">
        <text>D-threo-isocitrate + NADP(+) = 2-oxoglutarate + CO2 + NADPH</text>
        <dbReference type="Rhea" id="RHEA:19629"/>
        <dbReference type="ChEBI" id="CHEBI:15562"/>
        <dbReference type="ChEBI" id="CHEBI:16526"/>
        <dbReference type="ChEBI" id="CHEBI:16810"/>
        <dbReference type="ChEBI" id="CHEBI:57783"/>
        <dbReference type="ChEBI" id="CHEBI:58349"/>
        <dbReference type="EC" id="1.1.1.42"/>
    </reaction>
</comment>
<keyword evidence="6" id="KW-0521">NADP</keyword>
<name>A0A1M3L6C1_9BACT</name>
<dbReference type="Gene3D" id="3.40.718.10">
    <property type="entry name" value="Isopropylmalate Dehydrogenase"/>
    <property type="match status" value="1"/>
</dbReference>
<dbReference type="SUPFAM" id="SSF53659">
    <property type="entry name" value="Isocitrate/Isopropylmalate dehydrogenase-like"/>
    <property type="match status" value="1"/>
</dbReference>
<dbReference type="GO" id="GO:0006097">
    <property type="term" value="P:glyoxylate cycle"/>
    <property type="evidence" value="ECO:0007669"/>
    <property type="project" value="UniProtKB-KW"/>
</dbReference>
<evidence type="ECO:0000256" key="4">
    <source>
        <dbReference type="ARBA" id="ARBA00019562"/>
    </source>
</evidence>
<feature type="domain" description="Isopropylmalate dehydrogenase-like" evidence="14">
    <location>
        <begin position="5"/>
        <end position="328"/>
    </location>
</feature>
<dbReference type="InterPro" id="IPR046997">
    <property type="entry name" value="Isocitrate_DH_TT1725_C_sf"/>
</dbReference>
<comment type="function">
    <text evidence="13">Catalyzes the oxidative decarboxylation of isocitrate to 2-oxoglutarate and carbon dioxide with the concomitant reduction of NADP(+).</text>
</comment>
<protein>
    <recommendedName>
        <fullName evidence="4">Isocitrate dehydrogenase [NADP]</fullName>
        <ecNumber evidence="3">1.1.1.42</ecNumber>
    </recommendedName>
    <alternativeName>
        <fullName evidence="10">IDP</fullName>
    </alternativeName>
    <alternativeName>
        <fullName evidence="11">NADP(+)-specific ICDH</fullName>
    </alternativeName>
    <alternativeName>
        <fullName evidence="12">Oxalosuccinate decarboxylase</fullName>
    </alternativeName>
</protein>
<dbReference type="GO" id="GO:0006102">
    <property type="term" value="P:isocitrate metabolic process"/>
    <property type="evidence" value="ECO:0007669"/>
    <property type="project" value="TreeGrafter"/>
</dbReference>
<dbReference type="GO" id="GO:0004450">
    <property type="term" value="F:isocitrate dehydrogenase (NADP+) activity"/>
    <property type="evidence" value="ECO:0007669"/>
    <property type="project" value="UniProtKB-EC"/>
</dbReference>
<evidence type="ECO:0000256" key="6">
    <source>
        <dbReference type="ARBA" id="ARBA00022857"/>
    </source>
</evidence>
<dbReference type="EC" id="1.1.1.42" evidence="3"/>
<dbReference type="PANTHER" id="PTHR11835:SF34">
    <property type="entry name" value="ISOCITRATE DEHYDROGENASE [NAD] SUBUNIT ALPHA, MITOCHONDRIAL"/>
    <property type="match status" value="1"/>
</dbReference>
<dbReference type="Pfam" id="PF00180">
    <property type="entry name" value="Iso_dh"/>
    <property type="match status" value="1"/>
</dbReference>
<proteinExistence type="inferred from homology"/>
<dbReference type="InterPro" id="IPR040978">
    <property type="entry name" value="Isocitrate_DH_TT1725_C"/>
</dbReference>
<organism evidence="15 16">
    <name type="scientific">Candidatus Kapaibacterium thiocyanatum</name>
    <dbReference type="NCBI Taxonomy" id="1895771"/>
    <lineage>
        <taxon>Bacteria</taxon>
        <taxon>Pseudomonadati</taxon>
        <taxon>Candidatus Kapaibacteriota</taxon>
        <taxon>Candidatus Kapaibacteriia</taxon>
        <taxon>Candidatus Kapaibacteriales</taxon>
        <taxon>Candidatus Kapaibacteriaceae</taxon>
        <taxon>Candidatus Kapaibacterium</taxon>
    </lineage>
</organism>
<comment type="similarity">
    <text evidence="1">Belongs to the isocitrate and isopropylmalate dehydrogenases family.</text>
</comment>
<evidence type="ECO:0000256" key="11">
    <source>
        <dbReference type="ARBA" id="ARBA00029990"/>
    </source>
</evidence>
<dbReference type="Gene3D" id="3.30.70.1570">
    <property type="match status" value="1"/>
</dbReference>
<dbReference type="Pfam" id="PF18324">
    <property type="entry name" value="Isocitrate_DH_C_bact"/>
    <property type="match status" value="1"/>
</dbReference>
<comment type="subunit">
    <text evidence="2">Homodimer.</text>
</comment>
<sequence>MQRRTVTLIEGDGIGPEICASVVRVFEAAGVPVDWERAEAGLTAIERTGSGVPDETLASIKRNRLALKGPTTTPVGGGHKSVNVTIRKALDLYANIRLARTMPAVHTRFDNVNILVVRENIEDTYAGIENWQTPNVAQCLKLITRPGSMAVIRYAFEEARKLGRKRVTCVHKANIHKITDGLFLEVFRQVAAEYTDIEASDIIVDNCCMQLVTRPDQFDVLVLPNLYGDIVSDLCAGIVGGLGVAPGGNIGRDCAIFEAVHGSAPDIAGKGLANPTALLLSGVQMLQFMGYVGYADAIQDALSAALASGTRTRDLGGSASTEEFTNAIIDNLRPVTSTEPVSVSAPGVAGTAAQDAIDEEWTLQGVDVFVRSNGLPDVPDTVGPFTLQMKSNRGTKVWPGATPNILLVDHYCCRYVAPGAITRTDAGNLIADLTSRSVDWVHVELLHTANGQVRYSKAQGE</sequence>
<keyword evidence="8" id="KW-0464">Manganese</keyword>
<dbReference type="GO" id="GO:0000287">
    <property type="term" value="F:magnesium ion binding"/>
    <property type="evidence" value="ECO:0007669"/>
    <property type="project" value="InterPro"/>
</dbReference>
<evidence type="ECO:0000259" key="14">
    <source>
        <dbReference type="SMART" id="SM01329"/>
    </source>
</evidence>
<evidence type="ECO:0000256" key="5">
    <source>
        <dbReference type="ARBA" id="ARBA00022435"/>
    </source>
</evidence>
<keyword evidence="7" id="KW-0560">Oxidoreductase</keyword>
<evidence type="ECO:0000256" key="12">
    <source>
        <dbReference type="ARBA" id="ARBA00031098"/>
    </source>
</evidence>
<dbReference type="AlphaFoldDB" id="A0A1M3L6C1"/>